<proteinExistence type="predicted"/>
<name>A0ACC3C0P1_PYRYE</name>
<evidence type="ECO:0000313" key="1">
    <source>
        <dbReference type="EMBL" id="KAK1863717.1"/>
    </source>
</evidence>
<comment type="caution">
    <text evidence="1">The sequence shown here is derived from an EMBL/GenBank/DDBJ whole genome shotgun (WGS) entry which is preliminary data.</text>
</comment>
<reference evidence="1" key="1">
    <citation type="submission" date="2019-11" db="EMBL/GenBank/DDBJ databases">
        <title>Nori genome reveals adaptations in red seaweeds to the harsh intertidal environment.</title>
        <authorList>
            <person name="Wang D."/>
            <person name="Mao Y."/>
        </authorList>
    </citation>
    <scope>NUCLEOTIDE SEQUENCE</scope>
    <source>
        <tissue evidence="1">Gametophyte</tissue>
    </source>
</reference>
<protein>
    <submittedName>
        <fullName evidence="1">Uncharacterized protein</fullName>
    </submittedName>
</protein>
<sequence>MVTLAATNGVSVEPPLCDDGSPGGVSTSSVDDALVEEALDDADLHLGGTKPSSSPATTTTSSAAAAAAAAVAGATSAPPPAGGVLRREVTLHVLETVNSRVENIGSIILLLRKQLSRLKDALERETLSRVASDALVERHSDKIASLRRQRRGLRQKVVEEAARADTLADRISTLQGERDRLVGEVRAAQAAHAASAAAAAEAAASSAVTAASAAEEARAEELVRELESTKAARDGEVATLLREMAAVKSEMAADSTRSLAAATEQVRAVTAQRDSAVAEAAAAAARVTELESDSNRRVLQLADLEREVRTLRDQLGSNNQEMTLLRRQSLDDEVERRRLHNQVQELKGNIRVYCRVRPLLLSGAGVGDAAGGASEGSASGVFRYHSRGRGIDAVKPGDAPTSSATGGLPPVGKWGFTFDRVFDGSATQGDVFAEVSEMVQSALDGYRVCIFAYGQSGSGKTHTMLSSADGGELGVIPRAVAQIFDHTERMSADGWQFELKASFMEVYNEQVRDLLGSAEEDPNVKYDVKFDAATKLCWVTNLTTATVNSREEVDNVISTSLSNRSTASTRSNERSSRSHCVFRLHISGSNGHGGKVSGLLNLIDLAGSERVKVSGAAGARMREAQAINKSLSALGDVIAALANKDKHVPFRNSKLTYFLQDSLGGDSKTLMFVNLSPSSAHFSESLCSLRFAQKVNACEIGRANKNGRVSLG</sequence>
<organism evidence="1 2">
    <name type="scientific">Pyropia yezoensis</name>
    <name type="common">Susabi-nori</name>
    <name type="synonym">Porphyra yezoensis</name>
    <dbReference type="NCBI Taxonomy" id="2788"/>
    <lineage>
        <taxon>Eukaryota</taxon>
        <taxon>Rhodophyta</taxon>
        <taxon>Bangiophyceae</taxon>
        <taxon>Bangiales</taxon>
        <taxon>Bangiaceae</taxon>
        <taxon>Pyropia</taxon>
    </lineage>
</organism>
<gene>
    <name evidence="1" type="ORF">I4F81_006271</name>
</gene>
<dbReference type="EMBL" id="CM020619">
    <property type="protein sequence ID" value="KAK1863717.1"/>
    <property type="molecule type" value="Genomic_DNA"/>
</dbReference>
<keyword evidence="2" id="KW-1185">Reference proteome</keyword>
<accession>A0ACC3C0P1</accession>
<dbReference type="Proteomes" id="UP000798662">
    <property type="component" value="Chromosome 2"/>
</dbReference>
<evidence type="ECO:0000313" key="2">
    <source>
        <dbReference type="Proteomes" id="UP000798662"/>
    </source>
</evidence>